<dbReference type="EMBL" id="BQNB010014766">
    <property type="protein sequence ID" value="GJT32132.1"/>
    <property type="molecule type" value="Genomic_DNA"/>
</dbReference>
<evidence type="ECO:0000256" key="2">
    <source>
        <dbReference type="SAM" id="MobiDB-lite"/>
    </source>
</evidence>
<evidence type="ECO:0000256" key="1">
    <source>
        <dbReference type="ARBA" id="ARBA00022750"/>
    </source>
</evidence>
<name>A0ABQ5D184_9ASTR</name>
<feature type="region of interest" description="Disordered" evidence="2">
    <location>
        <begin position="1044"/>
        <end position="1066"/>
    </location>
</feature>
<evidence type="ECO:0000313" key="6">
    <source>
        <dbReference type="Proteomes" id="UP001151760"/>
    </source>
</evidence>
<feature type="compositionally biased region" description="Gly residues" evidence="2">
    <location>
        <begin position="99"/>
        <end position="129"/>
    </location>
</feature>
<dbReference type="SUPFAM" id="SSF56672">
    <property type="entry name" value="DNA/RNA polymerases"/>
    <property type="match status" value="1"/>
</dbReference>
<dbReference type="InterPro" id="IPR043502">
    <property type="entry name" value="DNA/RNA_pol_sf"/>
</dbReference>
<dbReference type="Pfam" id="PF07727">
    <property type="entry name" value="RVT_2"/>
    <property type="match status" value="1"/>
</dbReference>
<reference evidence="5" key="1">
    <citation type="journal article" date="2022" name="Int. J. Mol. Sci.">
        <title>Draft Genome of Tanacetum Coccineum: Genomic Comparison of Closely Related Tanacetum-Family Plants.</title>
        <authorList>
            <person name="Yamashiro T."/>
            <person name="Shiraishi A."/>
            <person name="Nakayama K."/>
            <person name="Satake H."/>
        </authorList>
    </citation>
    <scope>NUCLEOTIDE SEQUENCE</scope>
</reference>
<sequence length="1094" mass="120916">MGNISLQITPDLPIHSSYKTIVCPKTSSRSSSSSRRALSDLVCRTSYAGPRAIPNLFPGGKVTSGLFSLRSVDSKCKGCVPNDGAAGLVWESMKGGGLAGGDGDNTGTGDDTGSGGDGIGGSGGEGIWGSGEDHGESGDDGGVDIARSLATSTRPTVNTGSSNVNIVRSRQPENWGSAVKTSVGYNWRISKPHSNCDSGPTFFRTVNAKDHPLKNMVDRGIFDSGCSRHMTGNKDQLEDFEEFNGGSVTFGGSKGYISGKGKIRVGNLDFNSVSFVKELGHLNLFSISQICDKQHKVLFTKTECLVVSSDFKMPDENQILLKVLRHHNMYSFDMKIPTHAKGNNGNKFEYSIARTPQQYGVAEENRTLIELHELCASEVTNSAGTSQTPYSNAFEEKDDDVELIVVPSTVKNTEEKAELRKSSTNSKKEEILTEPQQEKKASPTDTSEDNPKILAFRRELEEIALKHLGTVSENTSTSTPSVNTGSESVNIGSFDPDDSPMPELEIFHKSEAGIFDEASYDEEGVITDFNSLPTKIADLCDWLPKWVYKNKRDERGVVVRNKARLVAQGYTQEEGIDYDEVFAHVVRIEAIRLFLAFASFMGFIVYQMDVKSAFLYGTIDEEVYVSQPSGFVDPDHPKKVYKVVKALYGLHQAPRAWYATLSTFLEKHGYKRGTIDKTLFIKRDKKDIMLVQVITSCRTKKSRKIGIFISQDKYVAEILKKFDLVNVKTAITPMETKVALTKDEEAVDVDVHLYRSMIGTPKDLHASMLDLWWVPTLTGKFHNRWLSILGNIDLSHGMQQDHRATSTMKFWQTATANTLADGTLELHATIDTIVYTITEASIRNKLQLANASGITMLPNNEIFEGMGHMGYPTDGSFTFWKSFFTPQWRFLVHHILHCISSKSGGWDQFGSNIANTLICLSTGRAYNFSKLNFDGMVANLKSKTKFLMGFRGAPRPLLPAMLLVATTNPSAGQEHPNVRLLLKSQSHRIKVRRYKRRKETKGKKVVTSLDFQEEVSTRYVEGVNTGSIKVSTVSGKVRTVSRQVSTDSIKKSIPSPDKGQREGKAPMIIEEAPKKTKEQILQEEASLAEAIRLD</sequence>
<feature type="compositionally biased region" description="Basic and acidic residues" evidence="2">
    <location>
        <begin position="413"/>
        <end position="442"/>
    </location>
</feature>
<protein>
    <submittedName>
        <fullName evidence="5">Ribonuclease H-like domain-containing protein</fullName>
    </submittedName>
</protein>
<dbReference type="Proteomes" id="UP001151760">
    <property type="component" value="Unassembled WGS sequence"/>
</dbReference>
<keyword evidence="1" id="KW-0378">Hydrolase</keyword>
<feature type="domain" description="Reverse transcriptase Ty1/copia-type" evidence="3">
    <location>
        <begin position="545"/>
        <end position="693"/>
    </location>
</feature>
<organism evidence="5 6">
    <name type="scientific">Tanacetum coccineum</name>
    <dbReference type="NCBI Taxonomy" id="301880"/>
    <lineage>
        <taxon>Eukaryota</taxon>
        <taxon>Viridiplantae</taxon>
        <taxon>Streptophyta</taxon>
        <taxon>Embryophyta</taxon>
        <taxon>Tracheophyta</taxon>
        <taxon>Spermatophyta</taxon>
        <taxon>Magnoliopsida</taxon>
        <taxon>eudicotyledons</taxon>
        <taxon>Gunneridae</taxon>
        <taxon>Pentapetalae</taxon>
        <taxon>asterids</taxon>
        <taxon>campanulids</taxon>
        <taxon>Asterales</taxon>
        <taxon>Asteraceae</taxon>
        <taxon>Asteroideae</taxon>
        <taxon>Anthemideae</taxon>
        <taxon>Anthemidinae</taxon>
        <taxon>Tanacetum</taxon>
    </lineage>
</organism>
<evidence type="ECO:0000313" key="5">
    <source>
        <dbReference type="EMBL" id="GJT32132.1"/>
    </source>
</evidence>
<feature type="domain" description="Retrovirus-related Pol polyprotein from transposon TNT 1-94-like beta-barrel" evidence="4">
    <location>
        <begin position="221"/>
        <end position="293"/>
    </location>
</feature>
<accession>A0ABQ5D184</accession>
<evidence type="ECO:0000259" key="4">
    <source>
        <dbReference type="Pfam" id="PF22936"/>
    </source>
</evidence>
<keyword evidence="1" id="KW-0064">Aspartyl protease</keyword>
<dbReference type="InterPro" id="IPR013103">
    <property type="entry name" value="RVT_2"/>
</dbReference>
<proteinExistence type="predicted"/>
<feature type="region of interest" description="Disordered" evidence="2">
    <location>
        <begin position="99"/>
        <end position="145"/>
    </location>
</feature>
<keyword evidence="6" id="KW-1185">Reference proteome</keyword>
<dbReference type="Pfam" id="PF22936">
    <property type="entry name" value="Pol_BBD"/>
    <property type="match status" value="1"/>
</dbReference>
<reference evidence="5" key="2">
    <citation type="submission" date="2022-01" db="EMBL/GenBank/DDBJ databases">
        <authorList>
            <person name="Yamashiro T."/>
            <person name="Shiraishi A."/>
            <person name="Satake H."/>
            <person name="Nakayama K."/>
        </authorList>
    </citation>
    <scope>NUCLEOTIDE SEQUENCE</scope>
</reference>
<gene>
    <name evidence="5" type="ORF">Tco_0922551</name>
</gene>
<keyword evidence="1" id="KW-0645">Protease</keyword>
<comment type="caution">
    <text evidence="5">The sequence shown here is derived from an EMBL/GenBank/DDBJ whole genome shotgun (WGS) entry which is preliminary data.</text>
</comment>
<dbReference type="InterPro" id="IPR054722">
    <property type="entry name" value="PolX-like_BBD"/>
</dbReference>
<feature type="region of interest" description="Disordered" evidence="2">
    <location>
        <begin position="413"/>
        <end position="451"/>
    </location>
</feature>
<evidence type="ECO:0000259" key="3">
    <source>
        <dbReference type="Pfam" id="PF07727"/>
    </source>
</evidence>